<dbReference type="AlphaFoldDB" id="A0A2A4GA98"/>
<reference evidence="13 14" key="1">
    <citation type="submission" date="2017-04" db="EMBL/GenBank/DDBJ databases">
        <title>A new member of the family Flavobacteriaceae isolated from ascidians.</title>
        <authorList>
            <person name="Chen L."/>
        </authorList>
    </citation>
    <scope>NUCLEOTIDE SEQUENCE [LARGE SCALE GENOMIC DNA]</scope>
    <source>
        <strain evidence="13 14">HQA918</strain>
    </source>
</reference>
<evidence type="ECO:0000256" key="2">
    <source>
        <dbReference type="ARBA" id="ARBA00010441"/>
    </source>
</evidence>
<evidence type="ECO:0000256" key="4">
    <source>
        <dbReference type="ARBA" id="ARBA00022679"/>
    </source>
</evidence>
<evidence type="ECO:0000313" key="14">
    <source>
        <dbReference type="Proteomes" id="UP000219559"/>
    </source>
</evidence>
<keyword evidence="4 11" id="KW-0808">Transferase</keyword>
<organism evidence="13 14">
    <name type="scientific">Sediminicola luteus</name>
    <dbReference type="NCBI Taxonomy" id="319238"/>
    <lineage>
        <taxon>Bacteria</taxon>
        <taxon>Pseudomonadati</taxon>
        <taxon>Bacteroidota</taxon>
        <taxon>Flavobacteriia</taxon>
        <taxon>Flavobacteriales</taxon>
        <taxon>Flavobacteriaceae</taxon>
        <taxon>Sediminicola</taxon>
    </lineage>
</organism>
<dbReference type="InterPro" id="IPR043130">
    <property type="entry name" value="CDP-OH_PTrfase_TM_dom"/>
</dbReference>
<dbReference type="GO" id="GO:0016020">
    <property type="term" value="C:membrane"/>
    <property type="evidence" value="ECO:0007669"/>
    <property type="project" value="UniProtKB-SubCell"/>
</dbReference>
<dbReference type="GO" id="GO:0016780">
    <property type="term" value="F:phosphotransferase activity, for other substituted phosphate groups"/>
    <property type="evidence" value="ECO:0007669"/>
    <property type="project" value="InterPro"/>
</dbReference>
<keyword evidence="14" id="KW-1185">Reference proteome</keyword>
<dbReference type="OrthoDB" id="9777147at2"/>
<dbReference type="PROSITE" id="PS51257">
    <property type="entry name" value="PROKAR_LIPOPROTEIN"/>
    <property type="match status" value="1"/>
</dbReference>
<feature type="transmembrane region" description="Helical" evidence="12">
    <location>
        <begin position="207"/>
        <end position="235"/>
    </location>
</feature>
<comment type="similarity">
    <text evidence="2 11">Belongs to the CDP-alcohol phosphatidyltransferase class-I family.</text>
</comment>
<dbReference type="PANTHER" id="PTHR14269">
    <property type="entry name" value="CDP-DIACYLGLYCEROL--GLYCEROL-3-PHOSPHATE 3-PHOSPHATIDYLTRANSFERASE-RELATED"/>
    <property type="match status" value="1"/>
</dbReference>
<gene>
    <name evidence="13" type="ORF">B7P33_06980</name>
</gene>
<protein>
    <submittedName>
        <fullName evidence="13">Phosphatidylserine synthase</fullName>
    </submittedName>
</protein>
<keyword evidence="3" id="KW-0444">Lipid biosynthesis</keyword>
<dbReference type="PROSITE" id="PS00379">
    <property type="entry name" value="CDP_ALCOHOL_P_TRANSF"/>
    <property type="match status" value="1"/>
</dbReference>
<evidence type="ECO:0000256" key="9">
    <source>
        <dbReference type="ARBA" id="ARBA00023209"/>
    </source>
</evidence>
<keyword evidence="9" id="KW-0594">Phospholipid biosynthesis</keyword>
<dbReference type="RefSeq" id="WP_097440180.1">
    <property type="nucleotide sequence ID" value="NZ_KZ300476.1"/>
</dbReference>
<feature type="transmembrane region" description="Helical" evidence="12">
    <location>
        <begin position="34"/>
        <end position="53"/>
    </location>
</feature>
<dbReference type="Gene3D" id="1.20.120.1760">
    <property type="match status" value="1"/>
</dbReference>
<dbReference type="GO" id="GO:0008654">
    <property type="term" value="P:phospholipid biosynthetic process"/>
    <property type="evidence" value="ECO:0007669"/>
    <property type="project" value="UniProtKB-KW"/>
</dbReference>
<accession>A0A2A4GA98</accession>
<comment type="subcellular location">
    <subcellularLocation>
        <location evidence="1">Membrane</location>
        <topology evidence="1">Multi-pass membrane protein</topology>
    </subcellularLocation>
</comment>
<evidence type="ECO:0000256" key="3">
    <source>
        <dbReference type="ARBA" id="ARBA00022516"/>
    </source>
</evidence>
<keyword evidence="7" id="KW-0443">Lipid metabolism</keyword>
<comment type="caution">
    <text evidence="13">The sequence shown here is derived from an EMBL/GenBank/DDBJ whole genome shotgun (WGS) entry which is preliminary data.</text>
</comment>
<feature type="transmembrane region" description="Helical" evidence="12">
    <location>
        <begin position="65"/>
        <end position="84"/>
    </location>
</feature>
<evidence type="ECO:0000256" key="12">
    <source>
        <dbReference type="SAM" id="Phobius"/>
    </source>
</evidence>
<proteinExistence type="inferred from homology"/>
<keyword evidence="8 12" id="KW-0472">Membrane</keyword>
<evidence type="ECO:0000256" key="8">
    <source>
        <dbReference type="ARBA" id="ARBA00023136"/>
    </source>
</evidence>
<sequence>MTKHIPNFLTLLNVLSGCIATVFAAYNQLEYAALFVFVGVLFDFLDGFAARMLKAYSELGLQLDSLADMVTSGLVPGMIMFQLLRMATSEGWTEPHLVNFDGSLGSWLPFAGFILTMASAYRLAKFNIDTEQTDSFIGLPTPANALFVIALPLILLNQNNEVLSAMIHNPWFLIGVVLVNSWLMNARIPLFSLKFKTWGFAGNEIRYIFLALCLVGLLTMKFMAIPAIIVLYVLLSLVGNAMRKS</sequence>
<feature type="transmembrane region" description="Helical" evidence="12">
    <location>
        <begin position="167"/>
        <end position="186"/>
    </location>
</feature>
<name>A0A2A4GA98_9FLAO</name>
<evidence type="ECO:0000256" key="5">
    <source>
        <dbReference type="ARBA" id="ARBA00022692"/>
    </source>
</evidence>
<evidence type="ECO:0000256" key="1">
    <source>
        <dbReference type="ARBA" id="ARBA00004141"/>
    </source>
</evidence>
<evidence type="ECO:0000313" key="13">
    <source>
        <dbReference type="EMBL" id="PCE64900.1"/>
    </source>
</evidence>
<keyword evidence="10" id="KW-1208">Phospholipid metabolism</keyword>
<feature type="transmembrane region" description="Helical" evidence="12">
    <location>
        <begin position="104"/>
        <end position="124"/>
    </location>
</feature>
<evidence type="ECO:0000256" key="10">
    <source>
        <dbReference type="ARBA" id="ARBA00023264"/>
    </source>
</evidence>
<dbReference type="EMBL" id="NBWU01000002">
    <property type="protein sequence ID" value="PCE64900.1"/>
    <property type="molecule type" value="Genomic_DNA"/>
</dbReference>
<evidence type="ECO:0000256" key="6">
    <source>
        <dbReference type="ARBA" id="ARBA00022989"/>
    </source>
</evidence>
<evidence type="ECO:0000256" key="11">
    <source>
        <dbReference type="RuleBase" id="RU003750"/>
    </source>
</evidence>
<keyword evidence="5 12" id="KW-0812">Transmembrane</keyword>
<dbReference type="Pfam" id="PF01066">
    <property type="entry name" value="CDP-OH_P_transf"/>
    <property type="match status" value="1"/>
</dbReference>
<dbReference type="PANTHER" id="PTHR14269:SF61">
    <property type="entry name" value="CDP-DIACYLGLYCEROL--SERINE O-PHOSPHATIDYLTRANSFERASE"/>
    <property type="match status" value="1"/>
</dbReference>
<feature type="transmembrane region" description="Helical" evidence="12">
    <location>
        <begin position="136"/>
        <end position="155"/>
    </location>
</feature>
<keyword evidence="6 12" id="KW-1133">Transmembrane helix</keyword>
<dbReference type="Proteomes" id="UP000219559">
    <property type="component" value="Unassembled WGS sequence"/>
</dbReference>
<evidence type="ECO:0000256" key="7">
    <source>
        <dbReference type="ARBA" id="ARBA00023098"/>
    </source>
</evidence>
<dbReference type="InterPro" id="IPR000462">
    <property type="entry name" value="CDP-OH_P_trans"/>
</dbReference>
<dbReference type="InterPro" id="IPR050324">
    <property type="entry name" value="CDP-alcohol_PTase-I"/>
</dbReference>
<dbReference type="InterPro" id="IPR048254">
    <property type="entry name" value="CDP_ALCOHOL_P_TRANSF_CS"/>
</dbReference>